<comment type="caution">
    <text evidence="1">The sequence shown here is derived from an EMBL/GenBank/DDBJ whole genome shotgun (WGS) entry which is preliminary data.</text>
</comment>
<dbReference type="PATRIC" id="fig|1302272.5.peg.2217"/>
<accession>A0A0R1HQT4</accession>
<evidence type="ECO:0000313" key="2">
    <source>
        <dbReference type="Proteomes" id="UP000050911"/>
    </source>
</evidence>
<reference evidence="1 2" key="1">
    <citation type="journal article" date="2015" name="Genome Announc.">
        <title>Expanding the biotechnology potential of lactobacilli through comparative genomics of 213 strains and associated genera.</title>
        <authorList>
            <person name="Sun Z."/>
            <person name="Harris H.M."/>
            <person name="McCann A."/>
            <person name="Guo C."/>
            <person name="Argimon S."/>
            <person name="Zhang W."/>
            <person name="Yang X."/>
            <person name="Jeffery I.B."/>
            <person name="Cooney J.C."/>
            <person name="Kagawa T.F."/>
            <person name="Liu W."/>
            <person name="Song Y."/>
            <person name="Salvetti E."/>
            <person name="Wrobel A."/>
            <person name="Rasinkangas P."/>
            <person name="Parkhill J."/>
            <person name="Rea M.C."/>
            <person name="O'Sullivan O."/>
            <person name="Ritari J."/>
            <person name="Douillard F.P."/>
            <person name="Paul Ross R."/>
            <person name="Yang R."/>
            <person name="Briner A.E."/>
            <person name="Felis G.E."/>
            <person name="de Vos W.M."/>
            <person name="Barrangou R."/>
            <person name="Klaenhammer T.R."/>
            <person name="Caufield P.W."/>
            <person name="Cui Y."/>
            <person name="Zhang H."/>
            <person name="O'Toole P.W."/>
        </authorList>
    </citation>
    <scope>NUCLEOTIDE SEQUENCE [LARGE SCALE GENOMIC DNA]</scope>
    <source>
        <strain evidence="1 2">JCM 15530</strain>
    </source>
</reference>
<organism evidence="1 2">
    <name type="scientific">Secundilactobacillus kimchicus JCM 15530</name>
    <dbReference type="NCBI Taxonomy" id="1302272"/>
    <lineage>
        <taxon>Bacteria</taxon>
        <taxon>Bacillati</taxon>
        <taxon>Bacillota</taxon>
        <taxon>Bacilli</taxon>
        <taxon>Lactobacillales</taxon>
        <taxon>Lactobacillaceae</taxon>
        <taxon>Secundilactobacillus</taxon>
    </lineage>
</organism>
<dbReference type="AlphaFoldDB" id="A0A0R1HQT4"/>
<dbReference type="EMBL" id="AZCX01000005">
    <property type="protein sequence ID" value="KRK47961.1"/>
    <property type="molecule type" value="Genomic_DNA"/>
</dbReference>
<proteinExistence type="predicted"/>
<dbReference type="OrthoDB" id="2326609at2"/>
<protein>
    <recommendedName>
        <fullName evidence="3">DUF2187 domain-containing protein</fullName>
    </recommendedName>
</protein>
<evidence type="ECO:0000313" key="1">
    <source>
        <dbReference type="EMBL" id="KRK47961.1"/>
    </source>
</evidence>
<evidence type="ECO:0008006" key="3">
    <source>
        <dbReference type="Google" id="ProtNLM"/>
    </source>
</evidence>
<sequence>MFVQKIMTGDFVKCSQDDQFKQPFFGRVCRVIGQQAVVEVLNFHFTDRQIVSTNDFYVTIPTKNLRRVKITKCQRPDLSS</sequence>
<dbReference type="Proteomes" id="UP000050911">
    <property type="component" value="Unassembled WGS sequence"/>
</dbReference>
<keyword evidence="2" id="KW-1185">Reference proteome</keyword>
<dbReference type="RefSeq" id="WP_056942661.1">
    <property type="nucleotide sequence ID" value="NZ_AZCX01000005.1"/>
</dbReference>
<gene>
    <name evidence="1" type="ORF">FC96_GL002168</name>
</gene>
<name>A0A0R1HQT4_9LACO</name>